<evidence type="ECO:0000259" key="3">
    <source>
        <dbReference type="Pfam" id="PF07780"/>
    </source>
</evidence>
<feature type="compositionally biased region" description="Acidic residues" evidence="2">
    <location>
        <begin position="211"/>
        <end position="226"/>
    </location>
</feature>
<keyword evidence="5" id="KW-1185">Reference proteome</keyword>
<feature type="region of interest" description="Disordered" evidence="2">
    <location>
        <begin position="412"/>
        <end position="462"/>
    </location>
</feature>
<keyword evidence="1" id="KW-0175">Coiled coil</keyword>
<feature type="compositionally biased region" description="Acidic residues" evidence="2">
    <location>
        <begin position="115"/>
        <end position="137"/>
    </location>
</feature>
<dbReference type="GO" id="GO:0005634">
    <property type="term" value="C:nucleus"/>
    <property type="evidence" value="ECO:0007669"/>
    <property type="project" value="InterPro"/>
</dbReference>
<dbReference type="OMA" id="EMAWENE"/>
<sequence>MAEIDAMIARASEEERAALKKRKKKLLKAKAKIIRRRQLKMIIEGDHADQVEDIELFSLKKIRRVSLFADFFPYAIAREIKQLTSDDVQTPEMGDNKDEEEGLGEGEWETRGGDESDDENEGSDDEAQNESSDESDNELINTEESGMSKEEIAGLLSDEDDDEELNVIEKHMKRLNKNIHANTVTFDDENVSGKKRKALGDDDGFNKKDGEETDEDEEQDAEPEDDSPPKSRFTAEMAWENEEFEEEDKRASKREAPKRLLDEDLKPKAKKRRLTPEQLALGEQLIYSSKSARELEEWGWNRYTNNDEGLPDWFVEDEKKHYRKQLPVTKAQVEEYRKRLRELNARPCKKVAEAKERKRRKALRRLEAAKKKAEGVLENENLEHSEKVREMKKIYAAAHRKDHKKTELIVMTKGKKGKIARPNGRYKLVDSRMKKDLRAMKSKDKTKGRGKKSRSGRGRGRH</sequence>
<dbReference type="OrthoDB" id="2449035at2759"/>
<dbReference type="WBParaSite" id="HPLM_0000088401-mRNA-1">
    <property type="protein sequence ID" value="HPLM_0000088401-mRNA-1"/>
    <property type="gene ID" value="HPLM_0000088401"/>
</dbReference>
<dbReference type="Pfam" id="PF07780">
    <property type="entry name" value="Spb1_C"/>
    <property type="match status" value="1"/>
</dbReference>
<reference evidence="6" key="1">
    <citation type="submission" date="2017-02" db="UniProtKB">
        <authorList>
            <consortium name="WormBaseParasite"/>
        </authorList>
    </citation>
    <scope>IDENTIFICATION</scope>
</reference>
<feature type="compositionally biased region" description="Acidic residues" evidence="2">
    <location>
        <begin position="157"/>
        <end position="166"/>
    </location>
</feature>
<organism evidence="6">
    <name type="scientific">Haemonchus placei</name>
    <name type="common">Barber's pole worm</name>
    <dbReference type="NCBI Taxonomy" id="6290"/>
    <lineage>
        <taxon>Eukaryota</taxon>
        <taxon>Metazoa</taxon>
        <taxon>Ecdysozoa</taxon>
        <taxon>Nematoda</taxon>
        <taxon>Chromadorea</taxon>
        <taxon>Rhabditida</taxon>
        <taxon>Rhabditina</taxon>
        <taxon>Rhabditomorpha</taxon>
        <taxon>Strongyloidea</taxon>
        <taxon>Trichostrongylidae</taxon>
        <taxon>Haemonchus</taxon>
    </lineage>
</organism>
<dbReference type="Proteomes" id="UP000268014">
    <property type="component" value="Unassembled WGS sequence"/>
</dbReference>
<reference evidence="4 5" key="2">
    <citation type="submission" date="2018-11" db="EMBL/GenBank/DDBJ databases">
        <authorList>
            <consortium name="Pathogen Informatics"/>
        </authorList>
    </citation>
    <scope>NUCLEOTIDE SEQUENCE [LARGE SCALE GENOMIC DNA]</scope>
    <source>
        <strain evidence="4 5">MHpl1</strain>
    </source>
</reference>
<name>A0A0N4VUB7_HAEPC</name>
<evidence type="ECO:0000313" key="6">
    <source>
        <dbReference type="WBParaSite" id="HPLM_0000088401-mRNA-1"/>
    </source>
</evidence>
<proteinExistence type="predicted"/>
<feature type="region of interest" description="Disordered" evidence="2">
    <location>
        <begin position="86"/>
        <end position="277"/>
    </location>
</feature>
<dbReference type="GO" id="GO:0008168">
    <property type="term" value="F:methyltransferase activity"/>
    <property type="evidence" value="ECO:0007669"/>
    <property type="project" value="InterPro"/>
</dbReference>
<dbReference type="STRING" id="6290.A0A0N4VUB7"/>
<feature type="compositionally biased region" description="Basic and acidic residues" evidence="2">
    <location>
        <begin position="247"/>
        <end position="267"/>
    </location>
</feature>
<feature type="domain" description="Ribosomal RNA methyltransferase SPB1-like C-terminal" evidence="3">
    <location>
        <begin position="241"/>
        <end position="445"/>
    </location>
</feature>
<evidence type="ECO:0000256" key="1">
    <source>
        <dbReference type="SAM" id="Coils"/>
    </source>
</evidence>
<evidence type="ECO:0000256" key="2">
    <source>
        <dbReference type="SAM" id="MobiDB-lite"/>
    </source>
</evidence>
<dbReference type="AlphaFoldDB" id="A0A0N4VUB7"/>
<evidence type="ECO:0000313" key="4">
    <source>
        <dbReference type="EMBL" id="VDO06850.1"/>
    </source>
</evidence>
<protein>
    <submittedName>
        <fullName evidence="6">Spb1_C domain-containing protein</fullName>
    </submittedName>
</protein>
<feature type="compositionally biased region" description="Acidic residues" evidence="2">
    <location>
        <begin position="97"/>
        <end position="107"/>
    </location>
</feature>
<feature type="compositionally biased region" description="Basic residues" evidence="2">
    <location>
        <begin position="448"/>
        <end position="462"/>
    </location>
</feature>
<gene>
    <name evidence="4" type="ORF">HPLM_LOCUS885</name>
</gene>
<dbReference type="GO" id="GO:0006364">
    <property type="term" value="P:rRNA processing"/>
    <property type="evidence" value="ECO:0007669"/>
    <property type="project" value="InterPro"/>
</dbReference>
<evidence type="ECO:0000313" key="5">
    <source>
        <dbReference type="Proteomes" id="UP000268014"/>
    </source>
</evidence>
<accession>A0A0N4VUB7</accession>
<feature type="compositionally biased region" description="Basic and acidic residues" evidence="2">
    <location>
        <begin position="427"/>
        <end position="447"/>
    </location>
</feature>
<dbReference type="InterPro" id="IPR012920">
    <property type="entry name" value="rRNA_MeTfrase_SPB1-like_C"/>
</dbReference>
<dbReference type="EMBL" id="UZAF01000901">
    <property type="protein sequence ID" value="VDO06850.1"/>
    <property type="molecule type" value="Genomic_DNA"/>
</dbReference>
<feature type="coiled-coil region" evidence="1">
    <location>
        <begin position="326"/>
        <end position="383"/>
    </location>
</feature>
<feature type="compositionally biased region" description="Basic and acidic residues" evidence="2">
    <location>
        <begin position="198"/>
        <end position="210"/>
    </location>
</feature>